<feature type="transmembrane region" description="Helical" evidence="9">
    <location>
        <begin position="55"/>
        <end position="78"/>
    </location>
</feature>
<dbReference type="InterPro" id="IPR000440">
    <property type="entry name" value="NADH_UbQ/plastoQ_OxRdtase_su3"/>
</dbReference>
<dbReference type="Pfam" id="PF00507">
    <property type="entry name" value="Oxidored_q4"/>
    <property type="match status" value="1"/>
</dbReference>
<dbReference type="GO" id="GO:0008137">
    <property type="term" value="F:NADH dehydrogenase (ubiquinone) activity"/>
    <property type="evidence" value="ECO:0007669"/>
    <property type="project" value="UniProtKB-UniRule"/>
</dbReference>
<comment type="similarity">
    <text evidence="2 9">Belongs to the complex I subunit 3 family.</text>
</comment>
<evidence type="ECO:0000256" key="4">
    <source>
        <dbReference type="ARBA" id="ARBA00022448"/>
    </source>
</evidence>
<comment type="function">
    <text evidence="9">Core subunit of the mitochondrial membrane respiratory chain NADH dehydrogenase (Complex I) which catalyzes electron transfer from NADH through the respiratory chain, using ubiquinone as an electron acceptor. Essential for the catalytic activity of complex I.</text>
</comment>
<comment type="catalytic activity">
    <reaction evidence="8 9">
        <text>a ubiquinone + NADH + 5 H(+)(in) = a ubiquinol + NAD(+) + 4 H(+)(out)</text>
        <dbReference type="Rhea" id="RHEA:29091"/>
        <dbReference type="Rhea" id="RHEA-COMP:9565"/>
        <dbReference type="Rhea" id="RHEA-COMP:9566"/>
        <dbReference type="ChEBI" id="CHEBI:15378"/>
        <dbReference type="ChEBI" id="CHEBI:16389"/>
        <dbReference type="ChEBI" id="CHEBI:17976"/>
        <dbReference type="ChEBI" id="CHEBI:57540"/>
        <dbReference type="ChEBI" id="CHEBI:57945"/>
        <dbReference type="EC" id="7.1.1.2"/>
    </reaction>
</comment>
<organism evidence="10">
    <name type="scientific">Membranipora grandicella</name>
    <dbReference type="NCBI Taxonomy" id="192923"/>
    <lineage>
        <taxon>Eukaryota</taxon>
        <taxon>Metazoa</taxon>
        <taxon>Spiralia</taxon>
        <taxon>Lophotrochozoa</taxon>
        <taxon>Bryozoa</taxon>
        <taxon>Gymnolaemata</taxon>
        <taxon>Cheilostomatida</taxon>
        <taxon>Malacostegina</taxon>
        <taxon>Membraniporoidea</taxon>
        <taxon>Membraniporidae</taxon>
        <taxon>Membranipora</taxon>
    </lineage>
</organism>
<gene>
    <name evidence="10" type="primary">ND3</name>
</gene>
<comment type="subcellular location">
    <subcellularLocation>
        <location evidence="1">Membrane</location>
    </subcellularLocation>
    <subcellularLocation>
        <location evidence="9">Mitochondrion membrane</location>
        <topology evidence="9">Multi-pass membrane protein</topology>
    </subcellularLocation>
</comment>
<keyword evidence="9" id="KW-0830">Ubiquinone</keyword>
<dbReference type="Gene3D" id="1.20.58.1610">
    <property type="entry name" value="NADH:ubiquinone/plastoquinone oxidoreductase, chain 3"/>
    <property type="match status" value="1"/>
</dbReference>
<dbReference type="CTD" id="4537"/>
<evidence type="ECO:0000256" key="9">
    <source>
        <dbReference type="RuleBase" id="RU003640"/>
    </source>
</evidence>
<dbReference type="GO" id="GO:0030964">
    <property type="term" value="C:NADH dehydrogenase complex"/>
    <property type="evidence" value="ECO:0007669"/>
    <property type="project" value="TreeGrafter"/>
</dbReference>
<dbReference type="InterPro" id="IPR038430">
    <property type="entry name" value="NDAH_ubi_oxred_su3_sf"/>
</dbReference>
<keyword evidence="9" id="KW-0679">Respiratory chain</keyword>
<dbReference type="RefSeq" id="YP_006576071.1">
    <property type="nucleotide sequence ID" value="NC_018355.1"/>
</dbReference>
<proteinExistence type="inferred from homology"/>
<evidence type="ECO:0000256" key="8">
    <source>
        <dbReference type="ARBA" id="ARBA00049551"/>
    </source>
</evidence>
<evidence type="ECO:0000256" key="7">
    <source>
        <dbReference type="ARBA" id="ARBA00023136"/>
    </source>
</evidence>
<evidence type="ECO:0000313" key="10">
    <source>
        <dbReference type="EMBL" id="AEH99600.1"/>
    </source>
</evidence>
<keyword evidence="5 9" id="KW-0812">Transmembrane</keyword>
<dbReference type="EMBL" id="JF957859">
    <property type="protein sequence ID" value="AEH99600.1"/>
    <property type="molecule type" value="Genomic_DNA"/>
</dbReference>
<keyword evidence="9" id="KW-0249">Electron transport</keyword>
<keyword evidence="4 9" id="KW-0813">Transport</keyword>
<keyword evidence="9" id="KW-1278">Translocase</keyword>
<dbReference type="PANTHER" id="PTHR11058:SF9">
    <property type="entry name" value="NADH-UBIQUINONE OXIDOREDUCTASE CHAIN 3"/>
    <property type="match status" value="1"/>
</dbReference>
<dbReference type="PANTHER" id="PTHR11058">
    <property type="entry name" value="NADH-UBIQUINONE OXIDOREDUCTASE CHAIN 3"/>
    <property type="match status" value="1"/>
</dbReference>
<sequence length="115" mass="13308">MFKMLLYVIFSLAFCSLLYFASALIYFNSPRSMSKMTPFECGFDPKDSGRIPFSIRFFLLAVIFLIFDIEVVLLIPLVMMTQMKINCVIIGYAFGMLLVLGLFHEWKMGALSWIY</sequence>
<feature type="transmembrane region" description="Helical" evidence="9">
    <location>
        <begin position="85"/>
        <end position="103"/>
    </location>
</feature>
<evidence type="ECO:0000256" key="1">
    <source>
        <dbReference type="ARBA" id="ARBA00004370"/>
    </source>
</evidence>
<keyword evidence="7 9" id="KW-0472">Membrane</keyword>
<evidence type="ECO:0000256" key="3">
    <source>
        <dbReference type="ARBA" id="ARBA00021007"/>
    </source>
</evidence>
<evidence type="ECO:0000256" key="2">
    <source>
        <dbReference type="ARBA" id="ARBA00008472"/>
    </source>
</evidence>
<evidence type="ECO:0000256" key="5">
    <source>
        <dbReference type="ARBA" id="ARBA00022692"/>
    </source>
</evidence>
<dbReference type="GO" id="GO:0031966">
    <property type="term" value="C:mitochondrial membrane"/>
    <property type="evidence" value="ECO:0007669"/>
    <property type="project" value="UniProtKB-SubCell"/>
</dbReference>
<evidence type="ECO:0000256" key="6">
    <source>
        <dbReference type="ARBA" id="ARBA00022989"/>
    </source>
</evidence>
<keyword evidence="6 9" id="KW-1133">Transmembrane helix</keyword>
<keyword evidence="9" id="KW-0520">NAD</keyword>
<geneLocation type="mitochondrion" evidence="10"/>
<accession>I6M191</accession>
<dbReference type="AlphaFoldDB" id="I6M191"/>
<dbReference type="EC" id="7.1.1.2" evidence="9"/>
<reference evidence="10" key="1">
    <citation type="journal article" date="2012" name="Comp. Biochem. Physiol. Part D Genomics Proteomics">
        <title>Complete mitochondrial genome of Membranipora grandicella (Bryozoa: Cheilostomatida) determined with next-generation sequencing: The first representative of the suborder Malacostegina.</title>
        <authorList>
            <person name="Shen X."/>
            <person name="Tian M."/>
            <person name="Meng X."/>
            <person name="Liu H."/>
            <person name="Cheng H."/>
            <person name="Zhu C."/>
            <person name="Zhao F."/>
        </authorList>
    </citation>
    <scope>NUCLEOTIDE SEQUENCE</scope>
</reference>
<protein>
    <recommendedName>
        <fullName evidence="3 9">NADH-ubiquinone oxidoreductase chain 3</fullName>
        <ecNumber evidence="9">7.1.1.2</ecNumber>
    </recommendedName>
</protein>
<keyword evidence="9 10" id="KW-0496">Mitochondrion</keyword>
<dbReference type="GeneID" id="13435407"/>
<name>I6M191_9BILA</name>